<dbReference type="NCBIfam" id="NF007739">
    <property type="entry name" value="PRK10419.1"/>
    <property type="match status" value="2"/>
</dbReference>
<dbReference type="FunFam" id="3.40.50.300:FF:000016">
    <property type="entry name" value="Oligopeptide ABC transporter ATP-binding component"/>
    <property type="match status" value="2"/>
</dbReference>
<dbReference type="GO" id="GO:0055085">
    <property type="term" value="P:transmembrane transport"/>
    <property type="evidence" value="ECO:0007669"/>
    <property type="project" value="UniProtKB-ARBA"/>
</dbReference>
<dbReference type="CDD" id="cd03257">
    <property type="entry name" value="ABC_NikE_OppD_transporters"/>
    <property type="match status" value="2"/>
</dbReference>
<sequence>MPATVDAPADAPLLQVRDLRTWFLTDAGPVRAVDGVSFDLHRGETLGIVGESGSGKSVCAKSIMRLLDEPARIVEGTILFRGRDLAHLDEEGIRAVRGREIAMVFQDPMTSLNPVLRIARQLVEAMTAHGRFTVAAARTRAIDLLRRMGVSAPERAVQSYPHQFSGGMRQRVMLAMGFSNEPSLLIADEPTTALDVTIQAQILDLLRELNADYGTAVILISHDLGVIANVCARVLVMYAGEVVEEGAPEDLLTDPRHPYTWALLHAAPRLDAETEDRRLVTIEGQPPDPRAWPEGCRFRARCPFAVGKCAEHPALLPVGPGRATRCWVTQDGGPLHPPGRVSAQAAPATTAHPAPLLQVEDVQKHFALPSDGLFAPHRLLRAVDGVSLQVMRGETVGLVGESGCGKSTLARLVTRLYEPTGGRIVFDGHDITHASQADIRPLRRRMQMIFQDPYASLNPRMSVGEILAGPLKLHGIVAGDAAARTRVRELLDLVGLPARNAERFPHEFSGGQRQRISIARALAVGPDFVVADEPISALDVNIQAQIINLMVDLQERLGLTYLFIAHDLAVVRHICDRIVVLYLGKVMEVARAADLFARPLHPYTRTLISAAPVPDPRVERTRRRVPMKGEPPSAISPPSGCRFRTRCPVAEAHCAAEEPPLMAMAGGQMVACHFPGRI</sequence>
<dbReference type="RefSeq" id="WP_264715805.1">
    <property type="nucleotide sequence ID" value="NZ_JAPDNT010000027.1"/>
</dbReference>
<dbReference type="InterPro" id="IPR003593">
    <property type="entry name" value="AAA+_ATPase"/>
</dbReference>
<reference evidence="9" key="1">
    <citation type="submission" date="2022-09" db="EMBL/GenBank/DDBJ databases">
        <title>Rhodovastum sp. nov. RN2-1 isolated from soil in Seongnam, South Korea.</title>
        <authorList>
            <person name="Le N.T."/>
        </authorList>
    </citation>
    <scope>NUCLEOTIDE SEQUENCE</scope>
    <source>
        <strain evidence="9">RN2-1</strain>
    </source>
</reference>
<dbReference type="Gene3D" id="3.40.50.300">
    <property type="entry name" value="P-loop containing nucleotide triphosphate hydrolases"/>
    <property type="match status" value="2"/>
</dbReference>
<dbReference type="NCBIfam" id="TIGR01727">
    <property type="entry name" value="oligo_HPY"/>
    <property type="match status" value="2"/>
</dbReference>
<dbReference type="GO" id="GO:0005524">
    <property type="term" value="F:ATP binding"/>
    <property type="evidence" value="ECO:0007669"/>
    <property type="project" value="UniProtKB-KW"/>
</dbReference>
<dbReference type="SUPFAM" id="SSF52540">
    <property type="entry name" value="P-loop containing nucleoside triphosphate hydrolases"/>
    <property type="match status" value="2"/>
</dbReference>
<evidence type="ECO:0000313" key="9">
    <source>
        <dbReference type="EMBL" id="MCW3476949.1"/>
    </source>
</evidence>
<keyword evidence="6 9" id="KW-0067">ATP-binding</keyword>
<dbReference type="InterPro" id="IPR027417">
    <property type="entry name" value="P-loop_NTPase"/>
</dbReference>
<dbReference type="PROSITE" id="PS50893">
    <property type="entry name" value="ABC_TRANSPORTER_2"/>
    <property type="match status" value="2"/>
</dbReference>
<dbReference type="PANTHER" id="PTHR43297">
    <property type="entry name" value="OLIGOPEPTIDE TRANSPORT ATP-BINDING PROTEIN APPD"/>
    <property type="match status" value="1"/>
</dbReference>
<comment type="caution">
    <text evidence="9">The sequence shown here is derived from an EMBL/GenBank/DDBJ whole genome shotgun (WGS) entry which is preliminary data.</text>
</comment>
<evidence type="ECO:0000256" key="6">
    <source>
        <dbReference type="ARBA" id="ARBA00022840"/>
    </source>
</evidence>
<dbReference type="GO" id="GO:0005886">
    <property type="term" value="C:plasma membrane"/>
    <property type="evidence" value="ECO:0007669"/>
    <property type="project" value="UniProtKB-SubCell"/>
</dbReference>
<evidence type="ECO:0000313" key="10">
    <source>
        <dbReference type="Proteomes" id="UP001165679"/>
    </source>
</evidence>
<keyword evidence="3" id="KW-0813">Transport</keyword>
<dbReference type="InterPro" id="IPR050388">
    <property type="entry name" value="ABC_Ni/Peptide_Import"/>
</dbReference>
<evidence type="ECO:0000256" key="2">
    <source>
        <dbReference type="ARBA" id="ARBA00005417"/>
    </source>
</evidence>
<dbReference type="Pfam" id="PF00005">
    <property type="entry name" value="ABC_tran"/>
    <property type="match status" value="2"/>
</dbReference>
<dbReference type="Pfam" id="PF08352">
    <property type="entry name" value="oligo_HPY"/>
    <property type="match status" value="2"/>
</dbReference>
<dbReference type="InterPro" id="IPR003439">
    <property type="entry name" value="ABC_transporter-like_ATP-bd"/>
</dbReference>
<feature type="domain" description="ABC transporter" evidence="8">
    <location>
        <begin position="14"/>
        <end position="264"/>
    </location>
</feature>
<keyword evidence="10" id="KW-1185">Reference proteome</keyword>
<proteinExistence type="inferred from homology"/>
<dbReference type="NCBIfam" id="NF008453">
    <property type="entry name" value="PRK11308.1"/>
    <property type="match status" value="2"/>
</dbReference>
<organism evidence="9 10">
    <name type="scientific">Limobrevibacterium gyesilva</name>
    <dbReference type="NCBI Taxonomy" id="2991712"/>
    <lineage>
        <taxon>Bacteria</taxon>
        <taxon>Pseudomonadati</taxon>
        <taxon>Pseudomonadota</taxon>
        <taxon>Alphaproteobacteria</taxon>
        <taxon>Acetobacterales</taxon>
        <taxon>Acetobacteraceae</taxon>
        <taxon>Limobrevibacterium</taxon>
    </lineage>
</organism>
<comment type="subcellular location">
    <subcellularLocation>
        <location evidence="1">Cell inner membrane</location>
        <topology evidence="1">Peripheral membrane protein</topology>
    </subcellularLocation>
</comment>
<dbReference type="PROSITE" id="PS00211">
    <property type="entry name" value="ABC_TRANSPORTER_1"/>
    <property type="match status" value="2"/>
</dbReference>
<dbReference type="PANTHER" id="PTHR43297:SF2">
    <property type="entry name" value="DIPEPTIDE TRANSPORT ATP-BINDING PROTEIN DPPD"/>
    <property type="match status" value="1"/>
</dbReference>
<evidence type="ECO:0000256" key="1">
    <source>
        <dbReference type="ARBA" id="ARBA00004417"/>
    </source>
</evidence>
<evidence type="ECO:0000256" key="5">
    <source>
        <dbReference type="ARBA" id="ARBA00022741"/>
    </source>
</evidence>
<dbReference type="AlphaFoldDB" id="A0AA41YNT0"/>
<reference evidence="9" key="2">
    <citation type="submission" date="2022-10" db="EMBL/GenBank/DDBJ databases">
        <authorList>
            <person name="Trinh H.N."/>
        </authorList>
    </citation>
    <scope>NUCLEOTIDE SEQUENCE</scope>
    <source>
        <strain evidence="9">RN2-1</strain>
    </source>
</reference>
<name>A0AA41YNT0_9PROT</name>
<gene>
    <name evidence="9" type="ORF">OL599_20490</name>
</gene>
<comment type="similarity">
    <text evidence="2">Belongs to the ABC transporter superfamily.</text>
</comment>
<accession>A0AA41YNT0</accession>
<feature type="domain" description="ABC transporter" evidence="8">
    <location>
        <begin position="357"/>
        <end position="608"/>
    </location>
</feature>
<dbReference type="Proteomes" id="UP001165679">
    <property type="component" value="Unassembled WGS sequence"/>
</dbReference>
<dbReference type="InterPro" id="IPR017871">
    <property type="entry name" value="ABC_transporter-like_CS"/>
</dbReference>
<evidence type="ECO:0000256" key="7">
    <source>
        <dbReference type="ARBA" id="ARBA00023136"/>
    </source>
</evidence>
<keyword evidence="4" id="KW-1003">Cell membrane</keyword>
<protein>
    <submittedName>
        <fullName evidence="9">ABC transporter ATP-binding protein</fullName>
    </submittedName>
</protein>
<keyword evidence="7" id="KW-0472">Membrane</keyword>
<dbReference type="EMBL" id="JAPDNT010000027">
    <property type="protein sequence ID" value="MCW3476949.1"/>
    <property type="molecule type" value="Genomic_DNA"/>
</dbReference>
<dbReference type="GO" id="GO:0016887">
    <property type="term" value="F:ATP hydrolysis activity"/>
    <property type="evidence" value="ECO:0007669"/>
    <property type="project" value="InterPro"/>
</dbReference>
<keyword evidence="5" id="KW-0547">Nucleotide-binding</keyword>
<dbReference type="InterPro" id="IPR013563">
    <property type="entry name" value="Oligopep_ABC_C"/>
</dbReference>
<evidence type="ECO:0000256" key="4">
    <source>
        <dbReference type="ARBA" id="ARBA00022475"/>
    </source>
</evidence>
<dbReference type="GO" id="GO:0015833">
    <property type="term" value="P:peptide transport"/>
    <property type="evidence" value="ECO:0007669"/>
    <property type="project" value="InterPro"/>
</dbReference>
<evidence type="ECO:0000256" key="3">
    <source>
        <dbReference type="ARBA" id="ARBA00022448"/>
    </source>
</evidence>
<evidence type="ECO:0000259" key="8">
    <source>
        <dbReference type="PROSITE" id="PS50893"/>
    </source>
</evidence>
<dbReference type="SMART" id="SM00382">
    <property type="entry name" value="AAA"/>
    <property type="match status" value="2"/>
</dbReference>